<dbReference type="AlphaFoldDB" id="A0A1S8WGI0"/>
<evidence type="ECO:0000313" key="1">
    <source>
        <dbReference type="EMBL" id="OON13547.1"/>
    </source>
</evidence>
<feature type="non-terminal residue" evidence="1">
    <location>
        <position position="203"/>
    </location>
</feature>
<dbReference type="Proteomes" id="UP000243686">
    <property type="component" value="Unassembled WGS sequence"/>
</dbReference>
<reference evidence="1 2" key="1">
    <citation type="submission" date="2015-03" db="EMBL/GenBank/DDBJ databases">
        <title>Draft genome of the nematode, Opisthorchis viverrini.</title>
        <authorList>
            <person name="Mitreva M."/>
        </authorList>
    </citation>
    <scope>NUCLEOTIDE SEQUENCE [LARGE SCALE GENOMIC DNA]</scope>
    <source>
        <strain evidence="1">Khon Kaen</strain>
    </source>
</reference>
<keyword evidence="2" id="KW-1185">Reference proteome</keyword>
<name>A0A1S8WGI0_OPIVI</name>
<proteinExistence type="predicted"/>
<organism evidence="1 2">
    <name type="scientific">Opisthorchis viverrini</name>
    <name type="common">Southeast Asian liver fluke</name>
    <dbReference type="NCBI Taxonomy" id="6198"/>
    <lineage>
        <taxon>Eukaryota</taxon>
        <taxon>Metazoa</taxon>
        <taxon>Spiralia</taxon>
        <taxon>Lophotrochozoa</taxon>
        <taxon>Platyhelminthes</taxon>
        <taxon>Trematoda</taxon>
        <taxon>Digenea</taxon>
        <taxon>Opisthorchiida</taxon>
        <taxon>Opisthorchiata</taxon>
        <taxon>Opisthorchiidae</taxon>
        <taxon>Opisthorchis</taxon>
    </lineage>
</organism>
<evidence type="ECO:0000313" key="2">
    <source>
        <dbReference type="Proteomes" id="UP000243686"/>
    </source>
</evidence>
<sequence length="203" mass="22667">MGDAGDGEDWEVFEFVRVYTEDTGESAHGSQELGSLVTDYIPELGRWFFPKGVYTEDTGESAHGSQELGSLVTDYIPELGRWFFPKGRTEPGHGVFLDERWNGVLNVEMSDMQQTSIFHLYSPEIARRPFGTGMHMNASCTSPEEQSVWFRRTFGIFGSNRTLPLTEQGEENLAKSQLDLTAQHVVNLPARVFKALGLPGAQT</sequence>
<protein>
    <submittedName>
        <fullName evidence="1">Uncharacterized protein</fullName>
    </submittedName>
</protein>
<gene>
    <name evidence="1" type="ORF">X801_10680</name>
</gene>
<dbReference type="EMBL" id="KV907317">
    <property type="protein sequence ID" value="OON13547.1"/>
    <property type="molecule type" value="Genomic_DNA"/>
</dbReference>
<accession>A0A1S8WGI0</accession>